<dbReference type="Gene3D" id="3.80.10.10">
    <property type="entry name" value="Ribonuclease Inhibitor"/>
    <property type="match status" value="1"/>
</dbReference>
<evidence type="ECO:0000256" key="1">
    <source>
        <dbReference type="ARBA" id="ARBA00022614"/>
    </source>
</evidence>
<organism evidence="4">
    <name type="scientific">Medioppia subpectinata</name>
    <dbReference type="NCBI Taxonomy" id="1979941"/>
    <lineage>
        <taxon>Eukaryota</taxon>
        <taxon>Metazoa</taxon>
        <taxon>Ecdysozoa</taxon>
        <taxon>Arthropoda</taxon>
        <taxon>Chelicerata</taxon>
        <taxon>Arachnida</taxon>
        <taxon>Acari</taxon>
        <taxon>Acariformes</taxon>
        <taxon>Sarcoptiformes</taxon>
        <taxon>Oribatida</taxon>
        <taxon>Brachypylina</taxon>
        <taxon>Oppioidea</taxon>
        <taxon>Oppiidae</taxon>
        <taxon>Medioppia</taxon>
    </lineage>
</organism>
<evidence type="ECO:0000256" key="3">
    <source>
        <dbReference type="SAM" id="MobiDB-lite"/>
    </source>
</evidence>
<feature type="compositionally biased region" description="Low complexity" evidence="3">
    <location>
        <begin position="174"/>
        <end position="187"/>
    </location>
</feature>
<dbReference type="InterPro" id="IPR032675">
    <property type="entry name" value="LRR_dom_sf"/>
</dbReference>
<dbReference type="PANTHER" id="PTHR18849:SF0">
    <property type="entry name" value="CILIA- AND FLAGELLA-ASSOCIATED PROTEIN 410-RELATED"/>
    <property type="match status" value="1"/>
</dbReference>
<dbReference type="EMBL" id="CAJPIZ010007570">
    <property type="protein sequence ID" value="CAG2110408.1"/>
    <property type="molecule type" value="Genomic_DNA"/>
</dbReference>
<dbReference type="Proteomes" id="UP000759131">
    <property type="component" value="Unassembled WGS sequence"/>
</dbReference>
<evidence type="ECO:0000313" key="5">
    <source>
        <dbReference type="Proteomes" id="UP000759131"/>
    </source>
</evidence>
<dbReference type="SUPFAM" id="SSF52058">
    <property type="entry name" value="L domain-like"/>
    <property type="match status" value="1"/>
</dbReference>
<dbReference type="PROSITE" id="PS51450">
    <property type="entry name" value="LRR"/>
    <property type="match status" value="1"/>
</dbReference>
<name>A0A7R9KVD5_9ACAR</name>
<dbReference type="InterPro" id="IPR001611">
    <property type="entry name" value="Leu-rich_rpt"/>
</dbReference>
<reference evidence="4" key="1">
    <citation type="submission" date="2020-11" db="EMBL/GenBank/DDBJ databases">
        <authorList>
            <person name="Tran Van P."/>
        </authorList>
    </citation>
    <scope>NUCLEOTIDE SEQUENCE</scope>
</reference>
<keyword evidence="5" id="KW-1185">Reference proteome</keyword>
<protein>
    <submittedName>
        <fullName evidence="4">Uncharacterized protein</fullName>
    </submittedName>
</protein>
<dbReference type="PANTHER" id="PTHR18849">
    <property type="entry name" value="LEUCINE RICH REPEAT PROTEIN"/>
    <property type="match status" value="1"/>
</dbReference>
<keyword evidence="1" id="KW-0433">Leucine-rich repeat</keyword>
<dbReference type="AlphaFoldDB" id="A0A7R9KVD5"/>
<dbReference type="InterPro" id="IPR025875">
    <property type="entry name" value="Leu-rich_rpt_4"/>
</dbReference>
<dbReference type="GO" id="GO:0007010">
    <property type="term" value="P:cytoskeleton organization"/>
    <property type="evidence" value="ECO:0007669"/>
    <property type="project" value="TreeGrafter"/>
</dbReference>
<dbReference type="Pfam" id="PF12799">
    <property type="entry name" value="LRR_4"/>
    <property type="match status" value="1"/>
</dbReference>
<dbReference type="EMBL" id="OC862145">
    <property type="protein sequence ID" value="CAD7629978.1"/>
    <property type="molecule type" value="Genomic_DNA"/>
</dbReference>
<evidence type="ECO:0000256" key="2">
    <source>
        <dbReference type="ARBA" id="ARBA00022737"/>
    </source>
</evidence>
<sequence>MWRLCDGCPTLRQLQELYLRQNKIQDINELLYLIDLPELKKLWLAENPCSEFDNYRSTVLKALPNLDFLDNVRVTPEELMRAEREGYDLQWPGSDCEDNDEINQQILPQESQTAPVIASQQQQQQQQHVPQPQQQTYQTPQTIASQPQQMTQEVAAIASPNGNGNGNTSYQMPNNTNHNQNSSANSSPIETTTQLPTRNQTMIKSNSLSDYNLYNEMPKPRSEFRKYIADTGGQRRCRLCDAKLSLNISRNKIHFLKRCEAFTQEMRDQCTDKDFDVTDTPDNESNASHELNAFLDSKGNIGISGSTPSSAAMEQVLHMEPNVANYGNYSGYQNLNTPRIQSAPNGSAQRLLPKGGKHRNANILSAVLCLIKELDYASLEVVDTTIHCRMEEMED</sequence>
<proteinExistence type="predicted"/>
<feature type="compositionally biased region" description="Polar residues" evidence="3">
    <location>
        <begin position="188"/>
        <end position="206"/>
    </location>
</feature>
<keyword evidence="2" id="KW-0677">Repeat</keyword>
<feature type="compositionally biased region" description="Low complexity" evidence="3">
    <location>
        <begin position="120"/>
        <end position="142"/>
    </location>
</feature>
<dbReference type="OrthoDB" id="1517790at2759"/>
<feature type="compositionally biased region" description="Polar residues" evidence="3">
    <location>
        <begin position="143"/>
        <end position="152"/>
    </location>
</feature>
<feature type="compositionally biased region" description="Polar residues" evidence="3">
    <location>
        <begin position="160"/>
        <end position="173"/>
    </location>
</feature>
<gene>
    <name evidence="4" type="ORF">OSB1V03_LOCUS10392</name>
</gene>
<evidence type="ECO:0000313" key="4">
    <source>
        <dbReference type="EMBL" id="CAD7629978.1"/>
    </source>
</evidence>
<feature type="region of interest" description="Disordered" evidence="3">
    <location>
        <begin position="111"/>
        <end position="206"/>
    </location>
</feature>
<accession>A0A7R9KVD5</accession>